<protein>
    <submittedName>
        <fullName evidence="2">Uncharacterized protein</fullName>
    </submittedName>
</protein>
<dbReference type="AlphaFoldDB" id="A0A834J118"/>
<proteinExistence type="predicted"/>
<comment type="caution">
    <text evidence="2">The sequence shown here is derived from an EMBL/GenBank/DDBJ whole genome shotgun (WGS) entry which is preliminary data.</text>
</comment>
<dbReference type="Proteomes" id="UP000625711">
    <property type="component" value="Unassembled WGS sequence"/>
</dbReference>
<name>A0A834J118_RHYFE</name>
<evidence type="ECO:0000313" key="2">
    <source>
        <dbReference type="EMBL" id="KAF7284757.1"/>
    </source>
</evidence>
<evidence type="ECO:0000313" key="3">
    <source>
        <dbReference type="Proteomes" id="UP000625711"/>
    </source>
</evidence>
<sequence length="218" mass="24265">MVSSSDSVFELLLQPRPARSVDSNLFGGEVARRWLTIMLSDMVLSSIFRVPVSLVEQNLRIQSERLSTPYRLGGRQTGIGLRGSRERGSNCDPRSIRTRPSCHRPPCHRFVVPTVKRRREPYDPKVPSPFQCNKMSASPPYGCDILVEARRSAIVMTTASGSVLRVAPSHSAVSLLKPSAAVCVCEIIEHTSRGVARFPRPFPCSNRISHWSCSLDDY</sequence>
<organism evidence="2 3">
    <name type="scientific">Rhynchophorus ferrugineus</name>
    <name type="common">Red palm weevil</name>
    <name type="synonym">Curculio ferrugineus</name>
    <dbReference type="NCBI Taxonomy" id="354439"/>
    <lineage>
        <taxon>Eukaryota</taxon>
        <taxon>Metazoa</taxon>
        <taxon>Ecdysozoa</taxon>
        <taxon>Arthropoda</taxon>
        <taxon>Hexapoda</taxon>
        <taxon>Insecta</taxon>
        <taxon>Pterygota</taxon>
        <taxon>Neoptera</taxon>
        <taxon>Endopterygota</taxon>
        <taxon>Coleoptera</taxon>
        <taxon>Polyphaga</taxon>
        <taxon>Cucujiformia</taxon>
        <taxon>Curculionidae</taxon>
        <taxon>Dryophthorinae</taxon>
        <taxon>Rhynchophorus</taxon>
    </lineage>
</organism>
<accession>A0A834J118</accession>
<dbReference type="EMBL" id="JAACXV010000070">
    <property type="protein sequence ID" value="KAF7284757.1"/>
    <property type="molecule type" value="Genomic_DNA"/>
</dbReference>
<feature type="region of interest" description="Disordered" evidence="1">
    <location>
        <begin position="72"/>
        <end position="97"/>
    </location>
</feature>
<reference evidence="2" key="1">
    <citation type="submission" date="2020-08" db="EMBL/GenBank/DDBJ databases">
        <title>Genome sequencing and assembly of the red palm weevil Rhynchophorus ferrugineus.</title>
        <authorList>
            <person name="Dias G.B."/>
            <person name="Bergman C.M."/>
            <person name="Manee M."/>
        </authorList>
    </citation>
    <scope>NUCLEOTIDE SEQUENCE</scope>
    <source>
        <strain evidence="2">AA-2017</strain>
        <tissue evidence="2">Whole larva</tissue>
    </source>
</reference>
<evidence type="ECO:0000256" key="1">
    <source>
        <dbReference type="SAM" id="MobiDB-lite"/>
    </source>
</evidence>
<gene>
    <name evidence="2" type="ORF">GWI33_021626</name>
</gene>
<keyword evidence="3" id="KW-1185">Reference proteome</keyword>